<dbReference type="AlphaFoldDB" id="A0A9U8EBW7"/>
<dbReference type="InterPro" id="IPR055267">
    <property type="entry name" value="Aerolysin-like_C"/>
</dbReference>
<name>A0A9U8EBW7_BIOGL</name>
<gene>
    <name evidence="6" type="primary">LOC106066074</name>
</gene>
<dbReference type="SUPFAM" id="SSF56973">
    <property type="entry name" value="Aerolisin/ETX pore-forming domain"/>
    <property type="match status" value="1"/>
</dbReference>
<sequence>MMLFSKLYVTMTLLGIVDGECVKTSWVQNINYEGQLKCKEYDFYINGLERNSTENFDGLHLLTGVHCCSPPLRYLDSDTIVIYENWAWKFEQNNRWAYCPQGFFLHGLQTTSSDSGINYLQNIKYARCIKPSNHPESYADCYYQNLNFNKQGVFNCRDDYYVTGLHKGNCDSLRCLDKLHCCKMEVDQRILDNVDKVKTKIMESTLPKLVRLAAALGYGHAAGNKGIYIGDDFKREGDSWVADSRLFWGEEECTDLKCKEILAVEYLEWSLTVKEIKYGEKYIDYLEPEVVHSAVFHNENNTSSIQTFQYSNVVSETVTHSPTSRWRNNEKLSVSLEFGTNLFSKVQMPFKTGFQYSELIITGNNEAERTTLHDTLEHNIPPNTSAQYKVLLKKIRTTIPYTAVIIANFSVRYRGFLGRGNGFDNEKTNFHINYRESTDRPGVPYTFGSKSEAFYTALSRQIASKEEPWMWEEILRKDPSLGEHIKKLTEENKYKFTLNGKLEHVAGAKFDSMLTLMKLNSFSGLEENQTETQYLNDILIAKEGPKDKPVDRKIPEYVLKYPKVDLDDANPLKLEPILKDLDYSS</sequence>
<proteinExistence type="inferred from homology"/>
<evidence type="ECO:0000256" key="1">
    <source>
        <dbReference type="ARBA" id="ARBA00009831"/>
    </source>
</evidence>
<dbReference type="PANTHER" id="PTHR34007">
    <property type="entry name" value="AEROLYSIN-LIKE PROTEIN-RELATED"/>
    <property type="match status" value="1"/>
</dbReference>
<dbReference type="RefSeq" id="XP_013080495.2">
    <property type="nucleotide sequence ID" value="XM_013225041.2"/>
</dbReference>
<comment type="similarity">
    <text evidence="1">Belongs to the aerolysin family.</text>
</comment>
<evidence type="ECO:0000313" key="6">
    <source>
        <dbReference type="RefSeq" id="XP_013080495.2"/>
    </source>
</evidence>
<keyword evidence="2" id="KW-1015">Disulfide bond</keyword>
<evidence type="ECO:0000256" key="2">
    <source>
        <dbReference type="ARBA" id="ARBA00023157"/>
    </source>
</evidence>
<dbReference type="Proteomes" id="UP001165740">
    <property type="component" value="Chromosome 8"/>
</dbReference>
<accession>A0A9U8EBW7</accession>
<evidence type="ECO:0000259" key="4">
    <source>
        <dbReference type="SMART" id="SM00999"/>
    </source>
</evidence>
<dbReference type="SMART" id="SM00999">
    <property type="entry name" value="Aerolysin"/>
    <property type="match status" value="1"/>
</dbReference>
<dbReference type="OrthoDB" id="5984372at2759"/>
<feature type="chain" id="PRO_5040751099" evidence="3">
    <location>
        <begin position="20"/>
        <end position="585"/>
    </location>
</feature>
<evidence type="ECO:0000313" key="5">
    <source>
        <dbReference type="Proteomes" id="UP001165740"/>
    </source>
</evidence>
<dbReference type="Pfam" id="PF01117">
    <property type="entry name" value="Aerolysin"/>
    <property type="match status" value="1"/>
</dbReference>
<protein>
    <submittedName>
        <fullName evidence="6">Uncharacterized protein LOC106066074</fullName>
    </submittedName>
</protein>
<feature type="domain" description="Aerolysin-like C-terminal" evidence="4">
    <location>
        <begin position="192"/>
        <end position="537"/>
    </location>
</feature>
<organism evidence="5 6">
    <name type="scientific">Biomphalaria glabrata</name>
    <name type="common">Bloodfluke planorb</name>
    <name type="synonym">Freshwater snail</name>
    <dbReference type="NCBI Taxonomy" id="6526"/>
    <lineage>
        <taxon>Eukaryota</taxon>
        <taxon>Metazoa</taxon>
        <taxon>Spiralia</taxon>
        <taxon>Lophotrochozoa</taxon>
        <taxon>Mollusca</taxon>
        <taxon>Gastropoda</taxon>
        <taxon>Heterobranchia</taxon>
        <taxon>Euthyneura</taxon>
        <taxon>Panpulmonata</taxon>
        <taxon>Hygrophila</taxon>
        <taxon>Lymnaeoidea</taxon>
        <taxon>Planorbidae</taxon>
        <taxon>Biomphalaria</taxon>
    </lineage>
</organism>
<dbReference type="PANTHER" id="PTHR34007:SF1">
    <property type="entry name" value="AEROLYSIN-LIKE PROTEIN-RELATED"/>
    <property type="match status" value="1"/>
</dbReference>
<feature type="signal peptide" evidence="3">
    <location>
        <begin position="1"/>
        <end position="19"/>
    </location>
</feature>
<evidence type="ECO:0000256" key="3">
    <source>
        <dbReference type="SAM" id="SignalP"/>
    </source>
</evidence>
<dbReference type="Gene3D" id="3.30.412.10">
    <property type="entry name" value="Proaerolysin, chain A, domain 2"/>
    <property type="match status" value="2"/>
</dbReference>
<dbReference type="KEGG" id="bgt:106066074"/>
<keyword evidence="3" id="KW-0732">Signal</keyword>
<dbReference type="GeneID" id="106066074"/>
<dbReference type="InterPro" id="IPR053280">
    <property type="entry name" value="Aerolysin-like_pore-former"/>
</dbReference>
<reference evidence="6" key="1">
    <citation type="submission" date="2025-08" db="UniProtKB">
        <authorList>
            <consortium name="RefSeq"/>
        </authorList>
    </citation>
    <scope>IDENTIFICATION</scope>
</reference>
<keyword evidence="5" id="KW-1185">Reference proteome</keyword>